<feature type="region of interest" description="Disordered" evidence="2">
    <location>
        <begin position="2984"/>
        <end position="3020"/>
    </location>
</feature>
<feature type="compositionally biased region" description="Polar residues" evidence="2">
    <location>
        <begin position="800"/>
        <end position="821"/>
    </location>
</feature>
<dbReference type="InterPro" id="IPR012337">
    <property type="entry name" value="RNaseH-like_sf"/>
</dbReference>
<feature type="compositionally biased region" description="Low complexity" evidence="2">
    <location>
        <begin position="783"/>
        <end position="799"/>
    </location>
</feature>
<proteinExistence type="predicted"/>
<accession>A0AA89BXR2</accession>
<sequence>MFGLRIVTTDHYQATPIPGLDVLHSDFRSADVYKVPVIRIYGSTPAGQKTCMHVHGVFPYLYVLYDGTQPWDRYMRLFATSLDKAINVAQGQPSSNVQHVFKIVLVSGIPMYGFHPKEQQFLKIYFYNPGIIRKAADLLLGGAVMNKNFQPHESHIPYTLQMFIDYNLYGMNLINVAALKFRRKNKDDNGNPVDNENSQKSDELKFSPRTPVASLTDIIDTSVLKSPSATQLWDDDTIPRDSQSDVTSEDSQEGFPGSQSASMVDMHLSQSPEDYEGSQDTVMVEEEEEEDKPVPIVSLDSIKRVVSMSQSFSLPSSGPSDENEDRSLAQILASLADESSPPSSQAAAGQVSVLEEKDSILLEKPIIPDDEVVQNDDQETLEMSQVVWDDGSQGQEDKTLGEGEQFDLAGLDSTWNDSQMPAHQVEEDYDSPTIPQLDGASDEKPKPAQKRVRKKRLGTNGPVSTFDQMVAEARKHGVDVNNIQRPGMYGNPPNMMSGMGPRMNQPAFNPMHSGFQNQNFGNYGNSVRGNLDWTSQNPRPQLGGNQWNPNQQMPWTQMLNSPDEMPNYMVNARPSLDGNNSQQGLSSPQGMNLSMSQQTVRSPQGQLSPHGSMASPQGVPSSTERSPYQRGAPSNTSVNPPHCFPSPLGKTSSDQVPSSPIPGGQLEVRNTSQEMVSPGAMRSPSTAIRPPTETISSPSNPPLSSSVQSQPINMTSSSFNHQGVTHSGSQISSSSGLNASYDSASPHRLSASDVSSPHSNMSSHGSVSSPHNSLQSPVGQIRNPNNMNSIYNNTMNTSNPQYSPAQEQLSPMGNNSSWESSQSYLEQLNGFQNQYQSPFTMSQQQPSQHMQPASYPVDQYHPFPVQQYHSQQQSQGAQQQMTSSQELDLSRNYTSPVSQASHSYGSNTAERESYQLNSNQSGNIDYSPSSLQQSNRSHVSSPSSQMYGINLSKRSESASSLGPQNDSSMNRRPSISSGHSNSRSSFNDSQMEHSNSSMPEEQVLNNSQPVPLPTSISDPTKGNSSLLNSLQEAFNFAGNHLRDMNSSQSNTSFSQSSGGPGFGTGNGGMMGQQQNSNMGNRGMMGQQQNSNMGNSYQSQTINSTSQVYQRQVSAEGMHSNQGDRNQMSGNYQGQPGQFHMQTNSFGDSGGIMHQNTGGHMSSVTYNQGGSSYYGNYGMPQSNSQMPQNTYGSGGYYPPQQSGYGQDGTMIQNYGMPGAGQPHGNDGKTPKQRKPRKPREKKEKVPGETKKRTYKKRTSFMCVDPAKSVVPTGQTQEGKNLLEKLLLAPEEEEERIANSAMLDRNGCSDRSQSSSNSNMPSSYAQNQSQSSSSLLSSTSSTSENITKDFCSDHSKGNSSVSALSHAGNTCNNISESLHSNVGIPPNTNDSLTVQVEKKRRGRPPKNSSIRSLQNFVSTHKTQYGMKVTKIATEGKFKQRSSPKLVKFSDSDQSQRTAQSDLMNRDPTVYLPDDDNLSPTYMTLDDSFNSGYNKPTSVEELLVQRSRLDSYVDPESKILHRYSIDTDKSPANDESVKKKKGKLVRSLSTPEPGKKRRGRPPKNPELKAAERMRSLSTVSEISDMDDFKIRKSRKKAKAKNSTSDKYTFVFHIPSYSFKKVKLIDMGRLRQDLGFVRMHPMDARRYSLLKVGRELVRIPKLSMQHIAMGKMGQTEDLQELLKMSGVDVMMKRKSSMIGYEAETQALMEAIEKENLTKISNTTKDNVEVMVVQEKQRLSEIIPETNCFNIEKVALSSIIDHCLKTNIGVENSDSDSVVKADVSESPSTGCEVRTYSSGTVLDSAHTSNTKCQGHQGNQENSKSESNGVETSCSTIEELMEKKIKESNGIVNDQEQQQGLPNDTLSKVSDVPASSKVSDVPASSNVSDQPTEVQSEDKQEKASDIVSKAPNNVITPATSQFQPLVSETGSQKKECGPDKAKDASRSKVRKERKYSAKTIRKQNKLKLHKKLPLVIDPDQEEHDDVILHDVSLLEASDGRLTPVRSRTPITGRSPIRQNYNPDQYQLVGADILCSKDDLDNKWKMSDIGSDGASVTKPYYDESSLDSLFSGPKKSRLSLFKRKELEVIEISSSEDSNLEPPVNKKLVVNVENALTATYENNTEDPIIEINDSNSDLDSSISKGDKLFSNKRKKKLTKSQRLHMAFNSASYKTRRKRSPVHSGKLMANLSLLHQATLANLNDNENENMEGYGDCLDDYKAPYEDAMFKMSLLSPHSSEAGDMSPPQPLSPGEVSGDVCAAMRSTSEVLSPVMSTTSNSSPVSSLTGSDMSPVYPPTAVNCVDNYNLAVDESPLKTPSYAQGVTPERRDVSAKRKILDDGVVDSRDNFPVNEICSPQSNTSVVDESCITQNSDQSGTNVTDNTKCTSSSQGEEIEEIQCKNTDDLSSSDKNSKLEGKDEIVRTKELTQSEESDSDNVIQSSQECTDSRATSKFDTMKNCSSVRTSIPSTSGMNLRENDGSISDNTEDKRLCRKRKFEVRHTERKAVVKLKPLSVNEIEKYSSFSKDVCSPDNTLSVSSCENQMEQCDSLSQSGDQSLFSDSAMMLSPGNSSQGGEVPLNDDNMDTEIKGTSSVKNAEKLGSGTANSRSNSQNSNSPPNPRASSIGLTLSRGNQKLVYMPSRRPPSRESVTKTAVSYGLGTSVNQDAFYSNPDDAMEKPKEVGGRLLSVQSSRVRELPEFEHSIDCTGLTTVRKIIASENNILDSQIDNESLFERLSKDLDFKFALFGDRTVTIAPVKPPPSKSLVELWIQKHDIYKDLKLKINGKANSSVKKDEKKEKCSESVTNLSDNKNRKSALKIVHKEKSYSRQSSFGSECKLQTSKSEPTREVSFDEKVEKFSLTKSFSDSEVSEDLTCLASDRIDLCSTTNQKKDEIDDKMDEKIDEMDDDIISPSPPKSPIRSIPKDKMYMSHSMAKRIKLNIEDQSVSPSVSIAGTYTSLKNPRNLNASTPKSTSSSTPLRIKRLDKLFQASFTPIAKNQSQGEPNTVKQESDTKKGKDTGFLTPKKIPLPRRLSINSVNRKLIPSGQDYSTPRNQKDMSQIDGPTPKNSFGFKVSQQNLQDAKALHEVQNLTVISLELHAETRRDLRPDPEVDPVQALFYVIHHEVKDADP</sequence>
<feature type="domain" description="DNA polymerase zeta catalytic subunit N-terminal" evidence="4">
    <location>
        <begin position="1"/>
        <end position="55"/>
    </location>
</feature>
<feature type="compositionally biased region" description="Polar residues" evidence="2">
    <location>
        <begin position="2361"/>
        <end position="2383"/>
    </location>
</feature>
<feature type="compositionally biased region" description="Polar residues" evidence="2">
    <location>
        <begin position="1449"/>
        <end position="1460"/>
    </location>
</feature>
<reference evidence="5" key="1">
    <citation type="submission" date="2019-08" db="EMBL/GenBank/DDBJ databases">
        <title>The improved chromosome-level genome for the pearl oyster Pinctada fucata martensii using PacBio sequencing and Hi-C.</title>
        <authorList>
            <person name="Zheng Z."/>
        </authorList>
    </citation>
    <scope>NUCLEOTIDE SEQUENCE</scope>
    <source>
        <strain evidence="5">ZZ-2019</strain>
        <tissue evidence="5">Adductor muscle</tissue>
    </source>
</reference>
<feature type="compositionally biased region" description="Low complexity" evidence="2">
    <location>
        <begin position="696"/>
        <end position="711"/>
    </location>
</feature>
<feature type="compositionally biased region" description="Low complexity" evidence="2">
    <location>
        <begin position="841"/>
        <end position="852"/>
    </location>
</feature>
<feature type="compositionally biased region" description="Low complexity" evidence="2">
    <location>
        <begin position="1307"/>
        <end position="1341"/>
    </location>
</feature>
<dbReference type="SUPFAM" id="SSF53098">
    <property type="entry name" value="Ribonuclease H-like"/>
    <property type="match status" value="1"/>
</dbReference>
<evidence type="ECO:0000256" key="1">
    <source>
        <dbReference type="ARBA" id="ARBA00049244"/>
    </source>
</evidence>
<feature type="compositionally biased region" description="Low complexity" evidence="2">
    <location>
        <begin position="866"/>
        <end position="885"/>
    </location>
</feature>
<feature type="compositionally biased region" description="Gly residues" evidence="2">
    <location>
        <begin position="1058"/>
        <end position="1070"/>
    </location>
</feature>
<feature type="compositionally biased region" description="Low complexity" evidence="2">
    <location>
        <begin position="723"/>
        <end position="740"/>
    </location>
</feature>
<organism evidence="5 6">
    <name type="scientific">Pinctada imbricata</name>
    <name type="common">Atlantic pearl-oyster</name>
    <name type="synonym">Pinctada martensii</name>
    <dbReference type="NCBI Taxonomy" id="66713"/>
    <lineage>
        <taxon>Eukaryota</taxon>
        <taxon>Metazoa</taxon>
        <taxon>Spiralia</taxon>
        <taxon>Lophotrochozoa</taxon>
        <taxon>Mollusca</taxon>
        <taxon>Bivalvia</taxon>
        <taxon>Autobranchia</taxon>
        <taxon>Pteriomorphia</taxon>
        <taxon>Pterioida</taxon>
        <taxon>Pterioidea</taxon>
        <taxon>Pteriidae</taxon>
        <taxon>Pinctada</taxon>
    </lineage>
</organism>
<feature type="region of interest" description="Disordered" evidence="2">
    <location>
        <begin position="1177"/>
        <end position="1258"/>
    </location>
</feature>
<feature type="region of interest" description="Disordered" evidence="2">
    <location>
        <begin position="1041"/>
        <end position="1126"/>
    </location>
</feature>
<feature type="region of interest" description="Disordered" evidence="2">
    <location>
        <begin position="1437"/>
        <end position="1475"/>
    </location>
</feature>
<dbReference type="GO" id="GO:0042276">
    <property type="term" value="P:error-prone translesion synthesis"/>
    <property type="evidence" value="ECO:0007669"/>
    <property type="project" value="TreeGrafter"/>
</dbReference>
<dbReference type="Proteomes" id="UP001186944">
    <property type="component" value="Unassembled WGS sequence"/>
</dbReference>
<dbReference type="InterPro" id="IPR056447">
    <property type="entry name" value="REV3_N"/>
</dbReference>
<dbReference type="InterPro" id="IPR030559">
    <property type="entry name" value="PolZ_Rev3"/>
</dbReference>
<feature type="region of interest" description="Disordered" evidence="2">
    <location>
        <begin position="424"/>
        <end position="463"/>
    </location>
</feature>
<evidence type="ECO:0008006" key="7">
    <source>
        <dbReference type="Google" id="ProtNLM"/>
    </source>
</evidence>
<evidence type="ECO:0000256" key="2">
    <source>
        <dbReference type="SAM" id="MobiDB-lite"/>
    </source>
</evidence>
<feature type="compositionally biased region" description="Low complexity" evidence="2">
    <location>
        <begin position="1071"/>
        <end position="1099"/>
    </location>
</feature>
<evidence type="ECO:0000313" key="5">
    <source>
        <dbReference type="EMBL" id="KAK3098309.1"/>
    </source>
</evidence>
<comment type="catalytic activity">
    <reaction evidence="1">
        <text>DNA(n) + a 2'-deoxyribonucleoside 5'-triphosphate = DNA(n+1) + diphosphate</text>
        <dbReference type="Rhea" id="RHEA:22508"/>
        <dbReference type="Rhea" id="RHEA-COMP:17339"/>
        <dbReference type="Rhea" id="RHEA-COMP:17340"/>
        <dbReference type="ChEBI" id="CHEBI:33019"/>
        <dbReference type="ChEBI" id="CHEBI:61560"/>
        <dbReference type="ChEBI" id="CHEBI:173112"/>
        <dbReference type="EC" id="2.7.7.7"/>
    </reaction>
</comment>
<dbReference type="GO" id="GO:0003677">
    <property type="term" value="F:DNA binding"/>
    <property type="evidence" value="ECO:0007669"/>
    <property type="project" value="InterPro"/>
</dbReference>
<dbReference type="GO" id="GO:0016035">
    <property type="term" value="C:zeta DNA polymerase complex"/>
    <property type="evidence" value="ECO:0007669"/>
    <property type="project" value="InterPro"/>
</dbReference>
<feature type="region of interest" description="Disordered" evidence="2">
    <location>
        <begin position="1292"/>
        <end position="1342"/>
    </location>
</feature>
<feature type="compositionally biased region" description="Polar residues" evidence="2">
    <location>
        <begin position="2427"/>
        <end position="2436"/>
    </location>
</feature>
<feature type="compositionally biased region" description="Polar residues" evidence="2">
    <location>
        <begin position="891"/>
        <end position="947"/>
    </location>
</feature>
<feature type="domain" description="DNA polymerase delta/zeta catalytic subunit N-terminal" evidence="3">
    <location>
        <begin position="56"/>
        <end position="132"/>
    </location>
</feature>
<feature type="compositionally biased region" description="Polar residues" evidence="2">
    <location>
        <begin position="1904"/>
        <end position="1924"/>
    </location>
</feature>
<feature type="compositionally biased region" description="Polar residues" evidence="2">
    <location>
        <begin position="2454"/>
        <end position="2464"/>
    </location>
</feature>
<feature type="region of interest" description="Disordered" evidence="2">
    <location>
        <begin position="839"/>
        <end position="1025"/>
    </location>
</feature>
<feature type="region of interest" description="Disordered" evidence="2">
    <location>
        <begin position="2454"/>
        <end position="2473"/>
    </location>
</feature>
<feature type="region of interest" description="Disordered" evidence="2">
    <location>
        <begin position="1521"/>
        <end position="1564"/>
    </location>
</feature>
<dbReference type="InterPro" id="IPR056435">
    <property type="entry name" value="DPOD/Z_N"/>
</dbReference>
<feature type="compositionally biased region" description="Basic and acidic residues" evidence="2">
    <location>
        <begin position="2402"/>
        <end position="2419"/>
    </location>
</feature>
<feature type="compositionally biased region" description="Polar residues" evidence="2">
    <location>
        <begin position="712"/>
        <end position="722"/>
    </location>
</feature>
<dbReference type="InterPro" id="IPR017956">
    <property type="entry name" value="AT_hook_DNA-bd_motif"/>
</dbReference>
<name>A0AA89BXR2_PINIB</name>
<feature type="compositionally biased region" description="Acidic residues" evidence="2">
    <location>
        <begin position="368"/>
        <end position="380"/>
    </location>
</feature>
<dbReference type="SMART" id="SM00384">
    <property type="entry name" value="AT_hook"/>
    <property type="match status" value="2"/>
</dbReference>
<dbReference type="GO" id="GO:0003887">
    <property type="term" value="F:DNA-directed DNA polymerase activity"/>
    <property type="evidence" value="ECO:0007669"/>
    <property type="project" value="UniProtKB-EC"/>
</dbReference>
<dbReference type="GO" id="GO:0005634">
    <property type="term" value="C:nucleus"/>
    <property type="evidence" value="ECO:0007669"/>
    <property type="project" value="TreeGrafter"/>
</dbReference>
<dbReference type="PANTHER" id="PTHR45812:SF1">
    <property type="entry name" value="DNA POLYMERASE ZETA CATALYTIC SUBUNIT"/>
    <property type="match status" value="1"/>
</dbReference>
<dbReference type="Pfam" id="PF24065">
    <property type="entry name" value="REV3_N"/>
    <property type="match status" value="1"/>
</dbReference>
<feature type="region of interest" description="Disordered" evidence="2">
    <location>
        <begin position="3033"/>
        <end position="3059"/>
    </location>
</feature>
<feature type="region of interest" description="Disordered" evidence="2">
    <location>
        <begin position="2950"/>
        <end position="2969"/>
    </location>
</feature>
<dbReference type="Gene3D" id="3.30.342.10">
    <property type="entry name" value="DNA Polymerase, chain B, domain 1"/>
    <property type="match status" value="1"/>
</dbReference>
<feature type="region of interest" description="Disordered" evidence="2">
    <location>
        <begin position="362"/>
        <end position="399"/>
    </location>
</feature>
<feature type="compositionally biased region" description="Low complexity" evidence="2">
    <location>
        <begin position="974"/>
        <end position="989"/>
    </location>
</feature>
<feature type="region of interest" description="Disordered" evidence="2">
    <location>
        <begin position="2361"/>
        <end position="2437"/>
    </location>
</feature>
<feature type="compositionally biased region" description="Basic residues" evidence="2">
    <location>
        <begin position="447"/>
        <end position="457"/>
    </location>
</feature>
<feature type="region of interest" description="Disordered" evidence="2">
    <location>
        <begin position="560"/>
        <end position="821"/>
    </location>
</feature>
<feature type="compositionally biased region" description="Low complexity" evidence="2">
    <location>
        <begin position="2596"/>
        <end position="2615"/>
    </location>
</feature>
<feature type="compositionally biased region" description="Polar residues" evidence="2">
    <location>
        <begin position="2984"/>
        <end position="2999"/>
    </location>
</feature>
<comment type="caution">
    <text evidence="5">The sequence shown here is derived from an EMBL/GenBank/DDBJ whole genome shotgun (WGS) entry which is preliminary data.</text>
</comment>
<feature type="region of interest" description="Disordered" evidence="2">
    <location>
        <begin position="184"/>
        <end position="207"/>
    </location>
</feature>
<dbReference type="GO" id="GO:0000724">
    <property type="term" value="P:double-strand break repair via homologous recombination"/>
    <property type="evidence" value="ECO:0007669"/>
    <property type="project" value="TreeGrafter"/>
</dbReference>
<feature type="region of interest" description="Disordered" evidence="2">
    <location>
        <begin position="2261"/>
        <end position="2280"/>
    </location>
</feature>
<feature type="compositionally biased region" description="Polar residues" evidence="2">
    <location>
        <begin position="2538"/>
        <end position="2551"/>
    </location>
</feature>
<feature type="region of interest" description="Disordered" evidence="2">
    <location>
        <begin position="1847"/>
        <end position="1947"/>
    </location>
</feature>
<feature type="compositionally biased region" description="Polar residues" evidence="2">
    <location>
        <begin position="577"/>
        <end position="639"/>
    </location>
</feature>
<feature type="compositionally biased region" description="Low complexity" evidence="2">
    <location>
        <begin position="1045"/>
        <end position="1057"/>
    </location>
</feature>
<feature type="compositionally biased region" description="Basic and acidic residues" evidence="2">
    <location>
        <begin position="1925"/>
        <end position="1940"/>
    </location>
</feature>
<feature type="compositionally biased region" description="Polar residues" evidence="2">
    <location>
        <begin position="957"/>
        <end position="973"/>
    </location>
</feature>
<feature type="compositionally biased region" description="Polar residues" evidence="2">
    <location>
        <begin position="1847"/>
        <end position="1862"/>
    </location>
</feature>
<feature type="compositionally biased region" description="Basic and acidic residues" evidence="2">
    <location>
        <begin position="3000"/>
        <end position="3009"/>
    </location>
</feature>
<feature type="compositionally biased region" description="Polar residues" evidence="2">
    <location>
        <begin position="1790"/>
        <end position="1827"/>
    </location>
</feature>
<evidence type="ECO:0000259" key="3">
    <source>
        <dbReference type="Pfam" id="PF24055"/>
    </source>
</evidence>
<evidence type="ECO:0000313" key="6">
    <source>
        <dbReference type="Proteomes" id="UP001186944"/>
    </source>
</evidence>
<dbReference type="FunFam" id="3.30.342.10:FF:000002">
    <property type="entry name" value="DNA polymerase zeta catalytic subunit isoform X1"/>
    <property type="match status" value="1"/>
</dbReference>
<gene>
    <name evidence="5" type="ORF">FSP39_018263</name>
</gene>
<feature type="compositionally biased region" description="Basic residues" evidence="2">
    <location>
        <begin position="1229"/>
        <end position="1238"/>
    </location>
</feature>
<feature type="region of interest" description="Disordered" evidence="2">
    <location>
        <begin position="2538"/>
        <end position="2622"/>
    </location>
</feature>
<keyword evidence="6" id="KW-1185">Reference proteome</keyword>
<feature type="compositionally biased region" description="Basic and acidic residues" evidence="2">
    <location>
        <begin position="1239"/>
        <end position="1250"/>
    </location>
</feature>
<feature type="compositionally biased region" description="Basic and acidic residues" evidence="2">
    <location>
        <begin position="197"/>
        <end position="206"/>
    </location>
</feature>
<feature type="region of interest" description="Disordered" evidence="2">
    <location>
        <begin position="230"/>
        <end position="297"/>
    </location>
</feature>
<dbReference type="EMBL" id="VSWD01000007">
    <property type="protein sequence ID" value="KAK3098309.1"/>
    <property type="molecule type" value="Genomic_DNA"/>
</dbReference>
<feature type="compositionally biased region" description="Basic and acidic residues" evidence="2">
    <location>
        <begin position="1521"/>
        <end position="1534"/>
    </location>
</feature>
<feature type="compositionally biased region" description="Low complexity" evidence="2">
    <location>
        <begin position="752"/>
        <end position="773"/>
    </location>
</feature>
<evidence type="ECO:0000259" key="4">
    <source>
        <dbReference type="Pfam" id="PF24065"/>
    </source>
</evidence>
<feature type="compositionally biased region" description="Polar residues" evidence="2">
    <location>
        <begin position="1870"/>
        <end position="1888"/>
    </location>
</feature>
<protein>
    <recommendedName>
        <fullName evidence="7">DNA polymerase zeta catalytic subunit</fullName>
    </recommendedName>
</protein>
<feature type="compositionally biased region" description="Polar residues" evidence="2">
    <location>
        <begin position="257"/>
        <end position="272"/>
    </location>
</feature>
<feature type="compositionally biased region" description="Acidic residues" evidence="2">
    <location>
        <begin position="273"/>
        <end position="291"/>
    </location>
</feature>
<feature type="compositionally biased region" description="Low complexity" evidence="2">
    <location>
        <begin position="2959"/>
        <end position="2969"/>
    </location>
</feature>
<dbReference type="Pfam" id="PF24055">
    <property type="entry name" value="POL3_N"/>
    <property type="match status" value="1"/>
</dbReference>
<feature type="compositionally biased region" description="Polar residues" evidence="2">
    <location>
        <begin position="1178"/>
        <end position="1189"/>
    </location>
</feature>
<feature type="compositionally biased region" description="Polar residues" evidence="2">
    <location>
        <begin position="992"/>
        <end position="1025"/>
    </location>
</feature>
<feature type="compositionally biased region" description="Polar residues" evidence="2">
    <location>
        <begin position="1100"/>
        <end position="1126"/>
    </location>
</feature>
<feature type="compositionally biased region" description="Polar residues" evidence="2">
    <location>
        <begin position="649"/>
        <end position="658"/>
    </location>
</feature>
<feature type="region of interest" description="Disordered" evidence="2">
    <location>
        <begin position="1770"/>
        <end position="1827"/>
    </location>
</feature>
<dbReference type="PANTHER" id="PTHR45812">
    <property type="entry name" value="DNA POLYMERASE ZETA CATALYTIC SUBUNIT"/>
    <property type="match status" value="1"/>
</dbReference>